<comment type="caution">
    <text evidence="1">The sequence shown here is derived from an EMBL/GenBank/DDBJ whole genome shotgun (WGS) entry which is preliminary data.</text>
</comment>
<protein>
    <recommendedName>
        <fullName evidence="3">F-box domain-containing protein</fullName>
    </recommendedName>
</protein>
<organism evidence="1 2">
    <name type="scientific">Sparassis crispa</name>
    <dbReference type="NCBI Taxonomy" id="139825"/>
    <lineage>
        <taxon>Eukaryota</taxon>
        <taxon>Fungi</taxon>
        <taxon>Dikarya</taxon>
        <taxon>Basidiomycota</taxon>
        <taxon>Agaricomycotina</taxon>
        <taxon>Agaricomycetes</taxon>
        <taxon>Polyporales</taxon>
        <taxon>Sparassidaceae</taxon>
        <taxon>Sparassis</taxon>
    </lineage>
</organism>
<reference evidence="1 2" key="1">
    <citation type="journal article" date="2018" name="Sci. Rep.">
        <title>Genome sequence of the cauliflower mushroom Sparassis crispa (Hanabiratake) and its association with beneficial usage.</title>
        <authorList>
            <person name="Kiyama R."/>
            <person name="Furutani Y."/>
            <person name="Kawaguchi K."/>
            <person name="Nakanishi T."/>
        </authorList>
    </citation>
    <scope>NUCLEOTIDE SEQUENCE [LARGE SCALE GENOMIC DNA]</scope>
</reference>
<accession>A0A401GD59</accession>
<dbReference type="RefSeq" id="XP_027611031.1">
    <property type="nucleotide sequence ID" value="XM_027755230.1"/>
</dbReference>
<evidence type="ECO:0008006" key="3">
    <source>
        <dbReference type="Google" id="ProtNLM"/>
    </source>
</evidence>
<dbReference type="Proteomes" id="UP000287166">
    <property type="component" value="Unassembled WGS sequence"/>
</dbReference>
<dbReference type="GeneID" id="38777035"/>
<sequence>MAQPLPAISNVPPEVHNLFIDELRDDKASLVSCALVCRAWNPYSRRHLFHSICVIEKEHRNVAAFLKLLNSSADVHPHIHALTLRAWPPVPMDPIYWRCGTREASKPSIPLDLHVLATILSNLPNLQTLRLLEFAYTYAPEYGLPQTAFKIEELSVRQTPRQRECSFKTLGVLALFAEVDRLCLEDGSRHDCDPRNDFTRRPEHELLSMPKPRVHNLTFGWIQEMDYYWRYLLPSSSSSTLTGLGAVFKHSKDFGAFGTVLCKARHSIRSVELRITSSFIAKNLKAKCFGIDLSKCPSLESLVLGLNLVGENNPLWPVYTHLLRHAPHTLREIIVRVSVMWLYSTSKFFAALQSLDGAAMDKVLGVREELRAVKFEFTWDDREKNIPVHTAPHPDVDSYLVTACRDILQEMLPTIHARGLLRVR</sequence>
<keyword evidence="2" id="KW-1185">Reference proteome</keyword>
<dbReference type="OrthoDB" id="2751422at2759"/>
<dbReference type="AlphaFoldDB" id="A0A401GD59"/>
<dbReference type="EMBL" id="BFAD01000002">
    <property type="protein sequence ID" value="GBE80118.1"/>
    <property type="molecule type" value="Genomic_DNA"/>
</dbReference>
<evidence type="ECO:0000313" key="2">
    <source>
        <dbReference type="Proteomes" id="UP000287166"/>
    </source>
</evidence>
<evidence type="ECO:0000313" key="1">
    <source>
        <dbReference type="EMBL" id="GBE80118.1"/>
    </source>
</evidence>
<dbReference type="InParanoid" id="A0A401GD59"/>
<gene>
    <name evidence="1" type="ORF">SCP_0213210</name>
</gene>
<proteinExistence type="predicted"/>
<name>A0A401GD59_9APHY</name>